<dbReference type="GO" id="GO:0008235">
    <property type="term" value="F:metalloexopeptidase activity"/>
    <property type="evidence" value="ECO:0007669"/>
    <property type="project" value="TreeGrafter"/>
</dbReference>
<dbReference type="InterPro" id="IPR000064">
    <property type="entry name" value="NLP_P60_dom"/>
</dbReference>
<dbReference type="GO" id="GO:0008270">
    <property type="term" value="F:zinc ion binding"/>
    <property type="evidence" value="ECO:0007669"/>
    <property type="project" value="TreeGrafter"/>
</dbReference>
<dbReference type="Pfam" id="PF00877">
    <property type="entry name" value="NLPC_P60"/>
    <property type="match status" value="1"/>
</dbReference>
<gene>
    <name evidence="9" type="ORF">Ppb6_00674</name>
</gene>
<evidence type="ECO:0000313" key="9">
    <source>
        <dbReference type="EMBL" id="OCQ54124.1"/>
    </source>
</evidence>
<dbReference type="Gene3D" id="3.40.140.10">
    <property type="entry name" value="Cytidine Deaminase, domain 2"/>
    <property type="match status" value="1"/>
</dbReference>
<dbReference type="InterPro" id="IPR038765">
    <property type="entry name" value="Papain-like_cys_pep_sf"/>
</dbReference>
<dbReference type="InterPro" id="IPR028090">
    <property type="entry name" value="JAB_dom_prok"/>
</dbReference>
<dbReference type="CDD" id="cd08073">
    <property type="entry name" value="MPN_NLPC_P60"/>
    <property type="match status" value="1"/>
</dbReference>
<dbReference type="AlphaFoldDB" id="A0A1C0U862"/>
<dbReference type="EMBL" id="LOMY01000026">
    <property type="protein sequence ID" value="OCQ54124.1"/>
    <property type="molecule type" value="Genomic_DNA"/>
</dbReference>
<keyword evidence="5" id="KW-0788">Thiol protease</keyword>
<comment type="similarity">
    <text evidence="1">Belongs to the peptidase C40 family.</text>
</comment>
<dbReference type="SMART" id="SM00232">
    <property type="entry name" value="JAB_MPN"/>
    <property type="match status" value="1"/>
</dbReference>
<dbReference type="PANTHER" id="PTHR34858:SF1">
    <property type="entry name" value="CYSO-CYSTEINE PEPTIDASE"/>
    <property type="match status" value="1"/>
</dbReference>
<evidence type="ECO:0000256" key="1">
    <source>
        <dbReference type="ARBA" id="ARBA00007074"/>
    </source>
</evidence>
<accession>A0A1C0U862</accession>
<evidence type="ECO:0000256" key="4">
    <source>
        <dbReference type="ARBA" id="ARBA00022801"/>
    </source>
</evidence>
<proteinExistence type="inferred from homology"/>
<dbReference type="InterPro" id="IPR000555">
    <property type="entry name" value="JAMM/MPN+_dom"/>
</dbReference>
<dbReference type="RefSeq" id="WP_065822110.1">
    <property type="nucleotide sequence ID" value="NZ_CAWMQZ010000026.1"/>
</dbReference>
<keyword evidence="7" id="KW-0482">Metalloprotease</keyword>
<evidence type="ECO:0000256" key="7">
    <source>
        <dbReference type="ARBA" id="ARBA00023049"/>
    </source>
</evidence>
<evidence type="ECO:0000259" key="8">
    <source>
        <dbReference type="SMART" id="SM00232"/>
    </source>
</evidence>
<evidence type="ECO:0000256" key="5">
    <source>
        <dbReference type="ARBA" id="ARBA00022807"/>
    </source>
</evidence>
<protein>
    <submittedName>
        <fullName evidence="9">NlpC/P60 family protein</fullName>
    </submittedName>
</protein>
<sequence length="264" mass="30176">MIIKDMIGEKLLNDMRQAALHAYPNEACGLLVNTRANKYELILCRNVSEEPEDFFVMDADDQVAAEQMGQVVAVWHSHTDGDNQASEADLAGCEASEIPWFIINISKNYNPEIEAEFRFSDINVIEPSGFEMPYEGRPYAFGVFDCWLLCRDYLKREFGIEMGVCPDLHIPSWWDKGINILHENYQSQGLVRLPVGTPPQRGDIFLMQMGSKMSDHCAVYIGDSMILHHQMDRLSTKAIYGGMYEKHMTHHLRHKNLMEGISNE</sequence>
<keyword evidence="4" id="KW-0378">Hydrolase</keyword>
<dbReference type="GO" id="GO:0006508">
    <property type="term" value="P:proteolysis"/>
    <property type="evidence" value="ECO:0007669"/>
    <property type="project" value="UniProtKB-KW"/>
</dbReference>
<dbReference type="Proteomes" id="UP000093476">
    <property type="component" value="Unassembled WGS sequence"/>
</dbReference>
<comment type="caution">
    <text evidence="9">The sequence shown here is derived from an EMBL/GenBank/DDBJ whole genome shotgun (WGS) entry which is preliminary data.</text>
</comment>
<evidence type="ECO:0000313" key="10">
    <source>
        <dbReference type="Proteomes" id="UP000093476"/>
    </source>
</evidence>
<dbReference type="GO" id="GO:0008234">
    <property type="term" value="F:cysteine-type peptidase activity"/>
    <property type="evidence" value="ECO:0007669"/>
    <property type="project" value="UniProtKB-KW"/>
</dbReference>
<evidence type="ECO:0000256" key="3">
    <source>
        <dbReference type="ARBA" id="ARBA00022723"/>
    </source>
</evidence>
<feature type="domain" description="JAB1/MPN/MOV34 metalloenzyme" evidence="8">
    <location>
        <begin position="8"/>
        <end position="135"/>
    </location>
</feature>
<organism evidence="9 10">
    <name type="scientific">Photorhabdus australis subsp. thailandensis</name>
    <dbReference type="NCBI Taxonomy" id="2805096"/>
    <lineage>
        <taxon>Bacteria</taxon>
        <taxon>Pseudomonadati</taxon>
        <taxon>Pseudomonadota</taxon>
        <taxon>Gammaproteobacteria</taxon>
        <taxon>Enterobacterales</taxon>
        <taxon>Morganellaceae</taxon>
        <taxon>Photorhabdus</taxon>
    </lineage>
</organism>
<keyword evidence="10" id="KW-1185">Reference proteome</keyword>
<reference evidence="9 10" key="1">
    <citation type="submission" date="2015-12" db="EMBL/GenBank/DDBJ databases">
        <title>Genome comparisons provide insights into the role of secondary metabolites in the pathogenic phase of the Photorhabdus life cycle.</title>
        <authorList>
            <person name="Tobias N.J."/>
            <person name="Mishra B."/>
            <person name="Gupta D.K."/>
            <person name="Thines M."/>
            <person name="Stinear T.P."/>
            <person name="Bode H.B."/>
        </authorList>
    </citation>
    <scope>NUCLEOTIDE SEQUENCE [LARGE SCALE GENOMIC DNA]</scope>
    <source>
        <strain evidence="9 10">PB68.1</strain>
    </source>
</reference>
<evidence type="ECO:0000256" key="6">
    <source>
        <dbReference type="ARBA" id="ARBA00022833"/>
    </source>
</evidence>
<dbReference type="SUPFAM" id="SSF54001">
    <property type="entry name" value="Cysteine proteinases"/>
    <property type="match status" value="1"/>
</dbReference>
<dbReference type="InterPro" id="IPR051929">
    <property type="entry name" value="VirAsm_ModProt"/>
</dbReference>
<keyword evidence="2" id="KW-0645">Protease</keyword>
<dbReference type="PANTHER" id="PTHR34858">
    <property type="entry name" value="CYSO-CYSTEINE PEPTIDASE"/>
    <property type="match status" value="1"/>
</dbReference>
<keyword evidence="6" id="KW-0862">Zinc</keyword>
<evidence type="ECO:0000256" key="2">
    <source>
        <dbReference type="ARBA" id="ARBA00022670"/>
    </source>
</evidence>
<keyword evidence="3" id="KW-0479">Metal-binding</keyword>
<dbReference type="Pfam" id="PF14464">
    <property type="entry name" value="Prok-JAB"/>
    <property type="match status" value="1"/>
</dbReference>
<name>A0A1C0U862_9GAMM</name>
<dbReference type="SUPFAM" id="SSF102712">
    <property type="entry name" value="JAB1/MPN domain"/>
    <property type="match status" value="1"/>
</dbReference>
<dbReference type="STRING" id="286156.Ppb6_00674"/>
<dbReference type="Gene3D" id="3.90.1720.10">
    <property type="entry name" value="endopeptidase domain like (from Nostoc punctiforme)"/>
    <property type="match status" value="1"/>
</dbReference>